<feature type="signal peptide" evidence="1">
    <location>
        <begin position="1"/>
        <end position="23"/>
    </location>
</feature>
<evidence type="ECO:0000256" key="1">
    <source>
        <dbReference type="SAM" id="SignalP"/>
    </source>
</evidence>
<keyword evidence="3" id="KW-1185">Reference proteome</keyword>
<sequence>MNIDIKLLLLLYYSFFLFSQGEGSHIDAEDLEKVKLDKKGYEKVKTIHMNWYIHSMKALIAQLSKNLLPKLDRNIKENLLGCFSRIYDKKDLVESSKCLLEAKQHYELVKLRRRGLRRRKQLKAIRLFPQFWRQRRAKRSLKRLVIDTVSKSDSHGYFVKNMDYMPKLKTAKEVRSPVQKVTNLIMSLTNKRKETNNGGSWIDTYKALLTLKKKMNRKEKESGARVYNQRMYDLVLDLPVKKSVELEVFDKVKMSGIMRSAFDLMSSIEGSAKNGGSSNFKFLSPRFASIMPDKNENRGKLSPSILSFYNDDSEDQILPIPKLMESAGLGGKDRDSVIELAMELSGAKGIVDEALKILKSVDLPELDVAVTEHAKKSMTMVDEIKKSYNGRQKKELDNKGFTLIEPHQMRKLMAEQGIAHRRDIFNVDEYESMTRVQRKNMVWDMVRQIAYGGNHTIRRKRQNFGPHFLSPTVLSPVLFTPIYGLNVLGPTVLSPGLFTPLILNPSVLSPYVFSPTVGIPFIVSPYVLSPYVFSPLVMAPFILTPYVISPNVFNPYVLSPLILSPLVICPDVVSPMTLGGAILSPGVLSPSVLSKSYLMASVLSPSFLS</sequence>
<comment type="caution">
    <text evidence="2">The sequence shown here is derived from an EMBL/GenBank/DDBJ whole genome shotgun (WGS) entry which is preliminary data.</text>
</comment>
<dbReference type="Pfam" id="PF04870">
    <property type="entry name" value="Moulting_cycle"/>
    <property type="match status" value="1"/>
</dbReference>
<name>A0A8S1F0N1_9PELO</name>
<accession>A0A8S1F0N1</accession>
<proteinExistence type="predicted"/>
<organism evidence="2 3">
    <name type="scientific">Caenorhabditis bovis</name>
    <dbReference type="NCBI Taxonomy" id="2654633"/>
    <lineage>
        <taxon>Eukaryota</taxon>
        <taxon>Metazoa</taxon>
        <taxon>Ecdysozoa</taxon>
        <taxon>Nematoda</taxon>
        <taxon>Chromadorea</taxon>
        <taxon>Rhabditida</taxon>
        <taxon>Rhabditina</taxon>
        <taxon>Rhabditomorpha</taxon>
        <taxon>Rhabditoidea</taxon>
        <taxon>Rhabditidae</taxon>
        <taxon>Peloderinae</taxon>
        <taxon>Caenorhabditis</taxon>
    </lineage>
</organism>
<dbReference type="InterPro" id="IPR006954">
    <property type="entry name" value="Mlt-10-like"/>
</dbReference>
<reference evidence="2 3" key="1">
    <citation type="submission" date="2020-04" db="EMBL/GenBank/DDBJ databases">
        <authorList>
            <person name="Laetsch R D."/>
            <person name="Stevens L."/>
            <person name="Kumar S."/>
            <person name="Blaxter L. M."/>
        </authorList>
    </citation>
    <scope>NUCLEOTIDE SEQUENCE [LARGE SCALE GENOMIC DNA]</scope>
</reference>
<dbReference type="OrthoDB" id="5917548at2759"/>
<evidence type="ECO:0000313" key="3">
    <source>
        <dbReference type="Proteomes" id="UP000494206"/>
    </source>
</evidence>
<dbReference type="Proteomes" id="UP000494206">
    <property type="component" value="Unassembled WGS sequence"/>
</dbReference>
<dbReference type="AlphaFoldDB" id="A0A8S1F0N1"/>
<dbReference type="PANTHER" id="PTHR21523">
    <property type="match status" value="1"/>
</dbReference>
<dbReference type="EMBL" id="CADEPM010000004">
    <property type="protein sequence ID" value="CAB3405551.1"/>
    <property type="molecule type" value="Genomic_DNA"/>
</dbReference>
<evidence type="ECO:0000313" key="2">
    <source>
        <dbReference type="EMBL" id="CAB3405551.1"/>
    </source>
</evidence>
<feature type="chain" id="PRO_5035935473" evidence="1">
    <location>
        <begin position="24"/>
        <end position="609"/>
    </location>
</feature>
<keyword evidence="1" id="KW-0732">Signal</keyword>
<dbReference type="PANTHER" id="PTHR21523:SF44">
    <property type="entry name" value="MLT-TEN (MLT-10) RELATED"/>
    <property type="match status" value="1"/>
</dbReference>
<protein>
    <submittedName>
        <fullName evidence="2">Uncharacterized protein</fullName>
    </submittedName>
</protein>
<gene>
    <name evidence="2" type="ORF">CBOVIS_LOCUS7735</name>
</gene>